<name>A0A812PHA1_9DINO</name>
<reference evidence="1" key="1">
    <citation type="submission" date="2021-02" db="EMBL/GenBank/DDBJ databases">
        <authorList>
            <person name="Dougan E. K."/>
            <person name="Rhodes N."/>
            <person name="Thang M."/>
            <person name="Chan C."/>
        </authorList>
    </citation>
    <scope>NUCLEOTIDE SEQUENCE</scope>
</reference>
<dbReference type="AlphaFoldDB" id="A0A812PHA1"/>
<organism evidence="1 2">
    <name type="scientific">Symbiodinium natans</name>
    <dbReference type="NCBI Taxonomy" id="878477"/>
    <lineage>
        <taxon>Eukaryota</taxon>
        <taxon>Sar</taxon>
        <taxon>Alveolata</taxon>
        <taxon>Dinophyceae</taxon>
        <taxon>Suessiales</taxon>
        <taxon>Symbiodiniaceae</taxon>
        <taxon>Symbiodinium</taxon>
    </lineage>
</organism>
<evidence type="ECO:0000313" key="2">
    <source>
        <dbReference type="Proteomes" id="UP000604046"/>
    </source>
</evidence>
<evidence type="ECO:0000313" key="1">
    <source>
        <dbReference type="EMBL" id="CAE7353945.1"/>
    </source>
</evidence>
<comment type="caution">
    <text evidence="1">The sequence shown here is derived from an EMBL/GenBank/DDBJ whole genome shotgun (WGS) entry which is preliminary data.</text>
</comment>
<gene>
    <name evidence="1" type="ORF">SNAT2548_LOCUS18737</name>
</gene>
<proteinExistence type="predicted"/>
<sequence>MMIRMLRTHRPRLLRVFGAQRLFKSEVRAPTELLVDADTHSLAEIKKAIQCLEKEGRMVRTAVYAAPGRERNNQWCAFMQTPDVNFCPVPRCGGEANDAALIAKIRELASGPQKKQIALMVQDNGFLPMIQDISPRADLVVLVPSRKFNVLRRFEKAGVRVRSLDPIRDTSPRIRALLHADGTGSVQFADPYISYDSSAQAELVRGFVGDLAYDAGGYLIHATSKFWFQNGLGPITVFPHQCATQAVHEVMESRGHGRWKRCQSSLAFVIPKTSPGSSTSMQVHRYGSVLARRIFRGGGPFMLPDAPVLTSHVLRRLGYLDDDLNSDLAEAMIVFINMSDNKHCLRKLGMLPSSNDTPPEVEDRLRAAFLSHQSAGLWQGAPMDGRVRQVLEQRGLLESASKASKAQVLKAMRSFASSAKLPPARTYNGHVWQIQSHLTSDNSLRTAAITFEL</sequence>
<dbReference type="OrthoDB" id="422773at2759"/>
<dbReference type="EMBL" id="CAJNDS010002154">
    <property type="protein sequence ID" value="CAE7353945.1"/>
    <property type="molecule type" value="Genomic_DNA"/>
</dbReference>
<dbReference type="Proteomes" id="UP000604046">
    <property type="component" value="Unassembled WGS sequence"/>
</dbReference>
<accession>A0A812PHA1</accession>
<keyword evidence="2" id="KW-1185">Reference proteome</keyword>
<protein>
    <submittedName>
        <fullName evidence="1">Uncharacterized protein</fullName>
    </submittedName>
</protein>